<dbReference type="GO" id="GO:0000398">
    <property type="term" value="P:mRNA splicing, via spliceosome"/>
    <property type="evidence" value="ECO:0007669"/>
    <property type="project" value="UniProtKB-ARBA"/>
</dbReference>
<dbReference type="OMA" id="DVKEMWT"/>
<dbReference type="GO" id="GO:0005681">
    <property type="term" value="C:spliceosomal complex"/>
    <property type="evidence" value="ECO:0007669"/>
    <property type="project" value="UniProtKB-ARBA"/>
</dbReference>
<dbReference type="GO" id="GO:0000974">
    <property type="term" value="C:Prp19 complex"/>
    <property type="evidence" value="ECO:0007669"/>
    <property type="project" value="UniProtKB-ARBA"/>
</dbReference>
<evidence type="ECO:0000313" key="15">
    <source>
        <dbReference type="Proteomes" id="UP000217790"/>
    </source>
</evidence>
<dbReference type="EMBL" id="KZ293646">
    <property type="protein sequence ID" value="PBL00765.1"/>
    <property type="molecule type" value="Genomic_DNA"/>
</dbReference>
<dbReference type="AlphaFoldDB" id="A0A2H3E3N4"/>
<evidence type="ECO:0000256" key="8">
    <source>
        <dbReference type="ARBA" id="ARBA00023274"/>
    </source>
</evidence>
<comment type="subcellular location">
    <subcellularLocation>
        <location evidence="2">Cytoplasm</location>
        <location evidence="2">Cytosol</location>
    </subcellularLocation>
    <subcellularLocation>
        <location evidence="1 12">Nucleus</location>
    </subcellularLocation>
</comment>
<keyword evidence="7 12" id="KW-0539">Nucleus</keyword>
<dbReference type="PROSITE" id="PS52002">
    <property type="entry name" value="SM"/>
    <property type="match status" value="1"/>
</dbReference>
<dbReference type="FunCoup" id="A0A2H3E3N4">
    <property type="interactions" value="841"/>
</dbReference>
<keyword evidence="4" id="KW-0963">Cytoplasm</keyword>
<dbReference type="Proteomes" id="UP000217790">
    <property type="component" value="Unassembled WGS sequence"/>
</dbReference>
<dbReference type="GO" id="GO:0005685">
    <property type="term" value="C:U1 snRNP"/>
    <property type="evidence" value="ECO:0007669"/>
    <property type="project" value="UniProtKB-ARBA"/>
</dbReference>
<dbReference type="STRING" id="47427.A0A2H3E3N4"/>
<gene>
    <name evidence="14" type="ORF">ARMGADRAFT_1160050</name>
</gene>
<dbReference type="FunFam" id="2.30.30.100:FF:000018">
    <property type="entry name" value="Small nuclear ribonucleoprotein Sm D2"/>
    <property type="match status" value="1"/>
</dbReference>
<comment type="function">
    <text evidence="10">Plays a role in pre-mRNA splicing as a core component of the spliceosomal U1, U2, U4 and U5 small nuclear ribonucleoproteins (snRNPs), the building blocks of the spliceosome.</text>
</comment>
<dbReference type="InterPro" id="IPR001163">
    <property type="entry name" value="Sm_dom_euk/arc"/>
</dbReference>
<evidence type="ECO:0000256" key="2">
    <source>
        <dbReference type="ARBA" id="ARBA00004514"/>
    </source>
</evidence>
<sequence length="117" mass="13608">MSQYVHVPKSELDEVQLRQLEEHEISQGPLSVLQQAVRNHAQVLISLRNDKKLLARVKAFDRHSNMVLENVKEARRVVVMWTEIPKGKNKKPVNKDRFISKMFLRGDSVILILRNQA</sequence>
<evidence type="ECO:0000256" key="5">
    <source>
        <dbReference type="ARBA" id="ARBA00022664"/>
    </source>
</evidence>
<evidence type="ECO:0000256" key="3">
    <source>
        <dbReference type="ARBA" id="ARBA00008146"/>
    </source>
</evidence>
<keyword evidence="6 12" id="KW-0508">mRNA splicing</keyword>
<dbReference type="Gene3D" id="2.30.30.100">
    <property type="match status" value="1"/>
</dbReference>
<evidence type="ECO:0000256" key="12">
    <source>
        <dbReference type="RuleBase" id="RU365051"/>
    </source>
</evidence>
<organism evidence="14 15">
    <name type="scientific">Armillaria gallica</name>
    <name type="common">Bulbous honey fungus</name>
    <name type="synonym">Armillaria bulbosa</name>
    <dbReference type="NCBI Taxonomy" id="47427"/>
    <lineage>
        <taxon>Eukaryota</taxon>
        <taxon>Fungi</taxon>
        <taxon>Dikarya</taxon>
        <taxon>Basidiomycota</taxon>
        <taxon>Agaricomycotina</taxon>
        <taxon>Agaricomycetes</taxon>
        <taxon>Agaricomycetidae</taxon>
        <taxon>Agaricales</taxon>
        <taxon>Marasmiineae</taxon>
        <taxon>Physalacriaceae</taxon>
        <taxon>Armillaria</taxon>
    </lineage>
</organism>
<dbReference type="GO" id="GO:0003723">
    <property type="term" value="F:RNA binding"/>
    <property type="evidence" value="ECO:0007669"/>
    <property type="project" value="InterPro"/>
</dbReference>
<accession>A0A2H3E3N4</accession>
<evidence type="ECO:0000256" key="4">
    <source>
        <dbReference type="ARBA" id="ARBA00022490"/>
    </source>
</evidence>
<dbReference type="InterPro" id="IPR027248">
    <property type="entry name" value="Sm_D2"/>
</dbReference>
<evidence type="ECO:0000259" key="13">
    <source>
        <dbReference type="PROSITE" id="PS52002"/>
    </source>
</evidence>
<keyword evidence="8 12" id="KW-0687">Ribonucleoprotein</keyword>
<dbReference type="GO" id="GO:0005829">
    <property type="term" value="C:cytosol"/>
    <property type="evidence" value="ECO:0007669"/>
    <property type="project" value="UniProtKB-SubCell"/>
</dbReference>
<dbReference type="InParanoid" id="A0A2H3E3N4"/>
<dbReference type="InterPro" id="IPR010920">
    <property type="entry name" value="LSM_dom_sf"/>
</dbReference>
<evidence type="ECO:0000256" key="1">
    <source>
        <dbReference type="ARBA" id="ARBA00004123"/>
    </source>
</evidence>
<name>A0A2H3E3N4_ARMGA</name>
<dbReference type="CDD" id="cd01720">
    <property type="entry name" value="Sm_D2"/>
    <property type="match status" value="1"/>
</dbReference>
<dbReference type="SUPFAM" id="SSF50182">
    <property type="entry name" value="Sm-like ribonucleoproteins"/>
    <property type="match status" value="1"/>
</dbReference>
<dbReference type="Pfam" id="PF01423">
    <property type="entry name" value="LSM"/>
    <property type="match status" value="1"/>
</dbReference>
<evidence type="ECO:0000256" key="11">
    <source>
        <dbReference type="ARBA" id="ARBA00070085"/>
    </source>
</evidence>
<evidence type="ECO:0000256" key="7">
    <source>
        <dbReference type="ARBA" id="ARBA00023242"/>
    </source>
</evidence>
<dbReference type="SMART" id="SM00651">
    <property type="entry name" value="Sm"/>
    <property type="match status" value="1"/>
</dbReference>
<evidence type="ECO:0000313" key="14">
    <source>
        <dbReference type="EMBL" id="PBL00765.1"/>
    </source>
</evidence>
<comment type="similarity">
    <text evidence="3 12">Belongs to the snRNP core protein family.</text>
</comment>
<proteinExistence type="inferred from homology"/>
<dbReference type="PANTHER" id="PTHR12777">
    <property type="entry name" value="SMALL NUCLEAR RIBONUCLEOPROTEIN SM D2"/>
    <property type="match status" value="1"/>
</dbReference>
<evidence type="ECO:0000256" key="10">
    <source>
        <dbReference type="ARBA" id="ARBA00058057"/>
    </source>
</evidence>
<evidence type="ECO:0000256" key="9">
    <source>
        <dbReference type="ARBA" id="ARBA00033125"/>
    </source>
</evidence>
<feature type="domain" description="Sm" evidence="13">
    <location>
        <begin position="30"/>
        <end position="117"/>
    </location>
</feature>
<dbReference type="InterPro" id="IPR047575">
    <property type="entry name" value="Sm"/>
</dbReference>
<protein>
    <recommendedName>
        <fullName evidence="11 12">Small nuclear ribonucleoprotein Sm D2</fullName>
        <shortName evidence="12">Sm-D2</shortName>
    </recommendedName>
    <alternativeName>
        <fullName evidence="9 12">snRNP core protein D2</fullName>
    </alternativeName>
</protein>
<dbReference type="GO" id="GO:0005682">
    <property type="term" value="C:U5 snRNP"/>
    <property type="evidence" value="ECO:0007669"/>
    <property type="project" value="UniProtKB-ARBA"/>
</dbReference>
<keyword evidence="15" id="KW-1185">Reference proteome</keyword>
<evidence type="ECO:0000256" key="6">
    <source>
        <dbReference type="ARBA" id="ARBA00023187"/>
    </source>
</evidence>
<reference evidence="15" key="1">
    <citation type="journal article" date="2017" name="Nat. Ecol. Evol.">
        <title>Genome expansion and lineage-specific genetic innovations in the forest pathogenic fungi Armillaria.</title>
        <authorList>
            <person name="Sipos G."/>
            <person name="Prasanna A.N."/>
            <person name="Walter M.C."/>
            <person name="O'Connor E."/>
            <person name="Balint B."/>
            <person name="Krizsan K."/>
            <person name="Kiss B."/>
            <person name="Hess J."/>
            <person name="Varga T."/>
            <person name="Slot J."/>
            <person name="Riley R."/>
            <person name="Boka B."/>
            <person name="Rigling D."/>
            <person name="Barry K."/>
            <person name="Lee J."/>
            <person name="Mihaltcheva S."/>
            <person name="LaButti K."/>
            <person name="Lipzen A."/>
            <person name="Waldron R."/>
            <person name="Moloney N.M."/>
            <person name="Sperisen C."/>
            <person name="Kredics L."/>
            <person name="Vagvoelgyi C."/>
            <person name="Patrignani A."/>
            <person name="Fitzpatrick D."/>
            <person name="Nagy I."/>
            <person name="Doyle S."/>
            <person name="Anderson J.B."/>
            <person name="Grigoriev I.V."/>
            <person name="Gueldener U."/>
            <person name="Muensterkoetter M."/>
            <person name="Nagy L.G."/>
        </authorList>
    </citation>
    <scope>NUCLEOTIDE SEQUENCE [LARGE SCALE GENOMIC DNA]</scope>
    <source>
        <strain evidence="15">Ar21-2</strain>
    </source>
</reference>
<dbReference type="OrthoDB" id="437526at2759"/>
<keyword evidence="5 12" id="KW-0507">mRNA processing</keyword>